<keyword evidence="1" id="KW-0547">Nucleotide-binding</keyword>
<dbReference type="Proteomes" id="UP000054560">
    <property type="component" value="Unassembled WGS sequence"/>
</dbReference>
<name>A0A0L0F1G8_9EUKA</name>
<dbReference type="Gene3D" id="3.30.200.20">
    <property type="entry name" value="Phosphorylase Kinase, domain 1"/>
    <property type="match status" value="1"/>
</dbReference>
<evidence type="ECO:0000313" key="3">
    <source>
        <dbReference type="Proteomes" id="UP000054560"/>
    </source>
</evidence>
<sequence>AFSVFISRCRCSHNTNACIRHLIGVCAEINDPISVQVRAKARSGDEAVEYSKLKKVQRLGGGNYGEVWCCILTDASGHHTSPVAIKELNATYSLDSVAVEVFMQEAVRPA</sequence>
<dbReference type="RefSeq" id="XP_014144393.1">
    <property type="nucleotide sequence ID" value="XM_014288918.1"/>
</dbReference>
<dbReference type="InterPro" id="IPR011009">
    <property type="entry name" value="Kinase-like_dom_sf"/>
</dbReference>
<dbReference type="GeneID" id="25917483"/>
<dbReference type="PROSITE" id="PS00107">
    <property type="entry name" value="PROTEIN_KINASE_ATP"/>
    <property type="match status" value="1"/>
</dbReference>
<organism evidence="2 3">
    <name type="scientific">Sphaeroforma arctica JP610</name>
    <dbReference type="NCBI Taxonomy" id="667725"/>
    <lineage>
        <taxon>Eukaryota</taxon>
        <taxon>Ichthyosporea</taxon>
        <taxon>Ichthyophonida</taxon>
        <taxon>Sphaeroforma</taxon>
    </lineage>
</organism>
<feature type="non-terminal residue" evidence="2">
    <location>
        <position position="1"/>
    </location>
</feature>
<reference evidence="2 3" key="1">
    <citation type="submission" date="2011-02" db="EMBL/GenBank/DDBJ databases">
        <title>The Genome Sequence of Sphaeroforma arctica JP610.</title>
        <authorList>
            <consortium name="The Broad Institute Genome Sequencing Platform"/>
            <person name="Russ C."/>
            <person name="Cuomo C."/>
            <person name="Young S.K."/>
            <person name="Zeng Q."/>
            <person name="Gargeya S."/>
            <person name="Alvarado L."/>
            <person name="Berlin A."/>
            <person name="Chapman S.B."/>
            <person name="Chen Z."/>
            <person name="Freedman E."/>
            <person name="Gellesch M."/>
            <person name="Goldberg J."/>
            <person name="Griggs A."/>
            <person name="Gujja S."/>
            <person name="Heilman E."/>
            <person name="Heiman D."/>
            <person name="Howarth C."/>
            <person name="Mehta T."/>
            <person name="Neiman D."/>
            <person name="Pearson M."/>
            <person name="Roberts A."/>
            <person name="Saif S."/>
            <person name="Shea T."/>
            <person name="Shenoy N."/>
            <person name="Sisk P."/>
            <person name="Stolte C."/>
            <person name="Sykes S."/>
            <person name="White J."/>
            <person name="Yandava C."/>
            <person name="Burger G."/>
            <person name="Gray M.W."/>
            <person name="Holland P.W.H."/>
            <person name="King N."/>
            <person name="Lang F.B.F."/>
            <person name="Roger A.J."/>
            <person name="Ruiz-Trillo I."/>
            <person name="Haas B."/>
            <person name="Nusbaum C."/>
            <person name="Birren B."/>
        </authorList>
    </citation>
    <scope>NUCLEOTIDE SEQUENCE [LARGE SCALE GENOMIC DNA]</scope>
    <source>
        <strain evidence="2 3">JP610</strain>
    </source>
</reference>
<evidence type="ECO:0000256" key="1">
    <source>
        <dbReference type="PROSITE-ProRule" id="PRU10141"/>
    </source>
</evidence>
<keyword evidence="1" id="KW-0067">ATP-binding</keyword>
<protein>
    <recommendedName>
        <fullName evidence="4">Protein kinase domain-containing protein</fullName>
    </recommendedName>
</protein>
<proteinExistence type="predicted"/>
<dbReference type="SUPFAM" id="SSF56112">
    <property type="entry name" value="Protein kinase-like (PK-like)"/>
    <property type="match status" value="1"/>
</dbReference>
<dbReference type="InterPro" id="IPR017441">
    <property type="entry name" value="Protein_kinase_ATP_BS"/>
</dbReference>
<feature type="binding site" evidence="1">
    <location>
        <position position="86"/>
    </location>
    <ligand>
        <name>ATP</name>
        <dbReference type="ChEBI" id="CHEBI:30616"/>
    </ligand>
</feature>
<evidence type="ECO:0000313" key="2">
    <source>
        <dbReference type="EMBL" id="KNC70491.1"/>
    </source>
</evidence>
<accession>A0A0L0F1G8</accession>
<gene>
    <name evidence="2" type="ORF">SARC_16979</name>
</gene>
<keyword evidence="3" id="KW-1185">Reference proteome</keyword>
<dbReference type="AlphaFoldDB" id="A0A0L0F1G8"/>
<evidence type="ECO:0008006" key="4">
    <source>
        <dbReference type="Google" id="ProtNLM"/>
    </source>
</evidence>
<dbReference type="EMBL" id="KQ251026">
    <property type="protein sequence ID" value="KNC70491.1"/>
    <property type="molecule type" value="Genomic_DNA"/>
</dbReference>
<dbReference type="GO" id="GO:0005524">
    <property type="term" value="F:ATP binding"/>
    <property type="evidence" value="ECO:0007669"/>
    <property type="project" value="UniProtKB-UniRule"/>
</dbReference>